<evidence type="ECO:0000313" key="3">
    <source>
        <dbReference type="Proteomes" id="UP001172155"/>
    </source>
</evidence>
<accession>A0AA40K220</accession>
<comment type="caution">
    <text evidence="2">The sequence shown here is derived from an EMBL/GenBank/DDBJ whole genome shotgun (WGS) entry which is preliminary data.</text>
</comment>
<feature type="chain" id="PRO_5041469256" evidence="1">
    <location>
        <begin position="21"/>
        <end position="87"/>
    </location>
</feature>
<gene>
    <name evidence="2" type="ORF">B0T18DRAFT_447811</name>
</gene>
<name>A0AA40K220_9PEZI</name>
<evidence type="ECO:0000313" key="2">
    <source>
        <dbReference type="EMBL" id="KAK0742981.1"/>
    </source>
</evidence>
<dbReference type="EMBL" id="JAUKUD010000005">
    <property type="protein sequence ID" value="KAK0742981.1"/>
    <property type="molecule type" value="Genomic_DNA"/>
</dbReference>
<sequence>MQFTSIFAAALVATVASARAIVPTLPADAARIVVRDTCSDPFSSCQYQDGNECVYGYSACLQKFGCSGAAGGADCLGTALGCAIACP</sequence>
<dbReference type="Proteomes" id="UP001172155">
    <property type="component" value="Unassembled WGS sequence"/>
</dbReference>
<reference evidence="2" key="1">
    <citation type="submission" date="2023-06" db="EMBL/GenBank/DDBJ databases">
        <title>Genome-scale phylogeny and comparative genomics of the fungal order Sordariales.</title>
        <authorList>
            <consortium name="Lawrence Berkeley National Laboratory"/>
            <person name="Hensen N."/>
            <person name="Bonometti L."/>
            <person name="Westerberg I."/>
            <person name="Brannstrom I.O."/>
            <person name="Guillou S."/>
            <person name="Cros-Aarteil S."/>
            <person name="Calhoun S."/>
            <person name="Haridas S."/>
            <person name="Kuo A."/>
            <person name="Mondo S."/>
            <person name="Pangilinan J."/>
            <person name="Riley R."/>
            <person name="LaButti K."/>
            <person name="Andreopoulos B."/>
            <person name="Lipzen A."/>
            <person name="Chen C."/>
            <person name="Yanf M."/>
            <person name="Daum C."/>
            <person name="Ng V."/>
            <person name="Clum A."/>
            <person name="Steindorff A."/>
            <person name="Ohm R."/>
            <person name="Martin F."/>
            <person name="Silar P."/>
            <person name="Natvig D."/>
            <person name="Lalanne C."/>
            <person name="Gautier V."/>
            <person name="Ament-velasquez S.L."/>
            <person name="Kruys A."/>
            <person name="Hutchinson M.I."/>
            <person name="Powell A.J."/>
            <person name="Barry K."/>
            <person name="Miller A.N."/>
            <person name="Grigoriev I.V."/>
            <person name="Debuchy R."/>
            <person name="Gladieux P."/>
            <person name="Thoren M.H."/>
            <person name="Johannesson H."/>
        </authorList>
    </citation>
    <scope>NUCLEOTIDE SEQUENCE</scope>
    <source>
        <strain evidence="2">SMH3187-1</strain>
    </source>
</reference>
<dbReference type="AlphaFoldDB" id="A0AA40K220"/>
<keyword evidence="1" id="KW-0732">Signal</keyword>
<organism evidence="2 3">
    <name type="scientific">Schizothecium vesticola</name>
    <dbReference type="NCBI Taxonomy" id="314040"/>
    <lineage>
        <taxon>Eukaryota</taxon>
        <taxon>Fungi</taxon>
        <taxon>Dikarya</taxon>
        <taxon>Ascomycota</taxon>
        <taxon>Pezizomycotina</taxon>
        <taxon>Sordariomycetes</taxon>
        <taxon>Sordariomycetidae</taxon>
        <taxon>Sordariales</taxon>
        <taxon>Schizotheciaceae</taxon>
        <taxon>Schizothecium</taxon>
    </lineage>
</organism>
<feature type="signal peptide" evidence="1">
    <location>
        <begin position="1"/>
        <end position="20"/>
    </location>
</feature>
<protein>
    <submittedName>
        <fullName evidence="2">Uncharacterized protein</fullName>
    </submittedName>
</protein>
<proteinExistence type="predicted"/>
<evidence type="ECO:0000256" key="1">
    <source>
        <dbReference type="SAM" id="SignalP"/>
    </source>
</evidence>
<keyword evidence="3" id="KW-1185">Reference proteome</keyword>